<proteinExistence type="predicted"/>
<organism evidence="1 2">
    <name type="scientific">Violaceomyces palustris</name>
    <dbReference type="NCBI Taxonomy" id="1673888"/>
    <lineage>
        <taxon>Eukaryota</taxon>
        <taxon>Fungi</taxon>
        <taxon>Dikarya</taxon>
        <taxon>Basidiomycota</taxon>
        <taxon>Ustilaginomycotina</taxon>
        <taxon>Ustilaginomycetes</taxon>
        <taxon>Violaceomycetales</taxon>
        <taxon>Violaceomycetaceae</taxon>
        <taxon>Violaceomyces</taxon>
    </lineage>
</organism>
<dbReference type="Proteomes" id="UP000245626">
    <property type="component" value="Unassembled WGS sequence"/>
</dbReference>
<sequence length="295" mass="31788">MTSSAAASLPTSMKAVQISQPGSFEQLKLCQVQLPKILPHQVLIRTEYSGVNMIDNYGLSGLYKLPLPAILGHECSGKVVALGDQVKDLKVGDPVCAYTLGAGDHVLVHAAAGGVGLLLCQVASSLGAHVIGTVSNEEKAKLAKENGAEHVLIYDRENLEPVVEKVLQITGGQGCQGIFDGVGKDTWEADFKMIARKGTIVTFGNASGPVPEFAPLKLAAKNVKVCRPTLNNYVHTREEMDSYSEQLFQLLAGREEAKLKVHLHKVYQFGEEGVRSALRDIKSRETMGKLVVKID</sequence>
<evidence type="ECO:0000313" key="1">
    <source>
        <dbReference type="EMBL" id="PWN51574.1"/>
    </source>
</evidence>
<reference evidence="1 2" key="1">
    <citation type="journal article" date="2018" name="Mol. Biol. Evol.">
        <title>Broad Genomic Sampling Reveals a Smut Pathogenic Ancestry of the Fungal Clade Ustilaginomycotina.</title>
        <authorList>
            <person name="Kijpornyongpan T."/>
            <person name="Mondo S.J."/>
            <person name="Barry K."/>
            <person name="Sandor L."/>
            <person name="Lee J."/>
            <person name="Lipzen A."/>
            <person name="Pangilinan J."/>
            <person name="LaButti K."/>
            <person name="Hainaut M."/>
            <person name="Henrissat B."/>
            <person name="Grigoriev I.V."/>
            <person name="Spatafora J.W."/>
            <person name="Aime M.C."/>
        </authorList>
    </citation>
    <scope>NUCLEOTIDE SEQUENCE [LARGE SCALE GENOMIC DNA]</scope>
    <source>
        <strain evidence="1 2">SA 807</strain>
    </source>
</reference>
<name>A0ACD0P0K0_9BASI</name>
<protein>
    <submittedName>
        <fullName evidence="1">Uncharacterized protein</fullName>
    </submittedName>
</protein>
<gene>
    <name evidence="1" type="ORF">IE53DRAFT_361457</name>
</gene>
<accession>A0ACD0P0K0</accession>
<keyword evidence="2" id="KW-1185">Reference proteome</keyword>
<evidence type="ECO:0000313" key="2">
    <source>
        <dbReference type="Proteomes" id="UP000245626"/>
    </source>
</evidence>
<dbReference type="EMBL" id="KZ819832">
    <property type="protein sequence ID" value="PWN51574.1"/>
    <property type="molecule type" value="Genomic_DNA"/>
</dbReference>